<organism evidence="9 10">
    <name type="scientific">Ostreobium quekettii</name>
    <dbReference type="NCBI Taxonomy" id="121088"/>
    <lineage>
        <taxon>Eukaryota</taxon>
        <taxon>Viridiplantae</taxon>
        <taxon>Chlorophyta</taxon>
        <taxon>core chlorophytes</taxon>
        <taxon>Ulvophyceae</taxon>
        <taxon>TCBD clade</taxon>
        <taxon>Bryopsidales</taxon>
        <taxon>Ostreobineae</taxon>
        <taxon>Ostreobiaceae</taxon>
        <taxon>Ostreobium</taxon>
    </lineage>
</organism>
<evidence type="ECO:0000256" key="6">
    <source>
        <dbReference type="ARBA" id="ARBA00048539"/>
    </source>
</evidence>
<dbReference type="SUPFAM" id="SSF52402">
    <property type="entry name" value="Adenine nucleotide alpha hydrolases-like"/>
    <property type="match status" value="1"/>
</dbReference>
<name>A0A8S1IQB5_9CHLO</name>
<evidence type="ECO:0000313" key="10">
    <source>
        <dbReference type="Proteomes" id="UP000708148"/>
    </source>
</evidence>
<keyword evidence="3" id="KW-0819">tRNA processing</keyword>
<dbReference type="GO" id="GO:0005524">
    <property type="term" value="F:ATP binding"/>
    <property type="evidence" value="ECO:0007669"/>
    <property type="project" value="UniProtKB-KW"/>
</dbReference>
<dbReference type="InterPro" id="IPR012094">
    <property type="entry name" value="tRNA_Ile_lys_synt"/>
</dbReference>
<comment type="catalytic activity">
    <reaction evidence="6">
        <text>cytidine(34) in tRNA(Ile2) + L-lysine + ATP = lysidine(34) in tRNA(Ile2) + AMP + diphosphate + H(+)</text>
        <dbReference type="Rhea" id="RHEA:43744"/>
        <dbReference type="Rhea" id="RHEA-COMP:10625"/>
        <dbReference type="Rhea" id="RHEA-COMP:10670"/>
        <dbReference type="ChEBI" id="CHEBI:15378"/>
        <dbReference type="ChEBI" id="CHEBI:30616"/>
        <dbReference type="ChEBI" id="CHEBI:32551"/>
        <dbReference type="ChEBI" id="CHEBI:33019"/>
        <dbReference type="ChEBI" id="CHEBI:82748"/>
        <dbReference type="ChEBI" id="CHEBI:83665"/>
        <dbReference type="ChEBI" id="CHEBI:456215"/>
        <dbReference type="EC" id="6.3.4.19"/>
    </reaction>
</comment>
<reference evidence="9" key="1">
    <citation type="submission" date="2020-12" db="EMBL/GenBank/DDBJ databases">
        <authorList>
            <person name="Iha C."/>
        </authorList>
    </citation>
    <scope>NUCLEOTIDE SEQUENCE</scope>
</reference>
<keyword evidence="5" id="KW-0067">ATP-binding</keyword>
<evidence type="ECO:0000256" key="1">
    <source>
        <dbReference type="ARBA" id="ARBA00013267"/>
    </source>
</evidence>
<evidence type="ECO:0000256" key="3">
    <source>
        <dbReference type="ARBA" id="ARBA00022694"/>
    </source>
</evidence>
<dbReference type="HAMAP" id="MF_01161">
    <property type="entry name" value="tRNA_Ile_lys_synt"/>
    <property type="match status" value="1"/>
</dbReference>
<evidence type="ECO:0000256" key="7">
    <source>
        <dbReference type="SAM" id="MobiDB-lite"/>
    </source>
</evidence>
<dbReference type="AlphaFoldDB" id="A0A8S1IQB5"/>
<dbReference type="Gene3D" id="3.40.50.620">
    <property type="entry name" value="HUPs"/>
    <property type="match status" value="1"/>
</dbReference>
<dbReference type="InterPro" id="IPR012795">
    <property type="entry name" value="tRNA_Ile_lys_synt_N"/>
</dbReference>
<dbReference type="Proteomes" id="UP000708148">
    <property type="component" value="Unassembled WGS sequence"/>
</dbReference>
<comment type="caution">
    <text evidence="9">The sequence shown here is derived from an EMBL/GenBank/DDBJ whole genome shotgun (WGS) entry which is preliminary data.</text>
</comment>
<dbReference type="EMBL" id="CAJHUC010000649">
    <property type="protein sequence ID" value="CAD7697373.1"/>
    <property type="molecule type" value="Genomic_DNA"/>
</dbReference>
<keyword evidence="4" id="KW-0547">Nucleotide-binding</keyword>
<feature type="domain" description="tRNA(Ile)-lysidine/2-thiocytidine synthase N-terminal" evidence="8">
    <location>
        <begin position="44"/>
        <end position="217"/>
    </location>
</feature>
<dbReference type="PANTHER" id="PTHR43033">
    <property type="entry name" value="TRNA(ILE)-LYSIDINE SYNTHASE-RELATED"/>
    <property type="match status" value="1"/>
</dbReference>
<evidence type="ECO:0000256" key="5">
    <source>
        <dbReference type="ARBA" id="ARBA00022840"/>
    </source>
</evidence>
<protein>
    <recommendedName>
        <fullName evidence="1">tRNA(Ile)-lysidine synthetase</fullName>
        <ecNumber evidence="1">6.3.4.19</ecNumber>
    </recommendedName>
</protein>
<keyword evidence="10" id="KW-1185">Reference proteome</keyword>
<dbReference type="PANTHER" id="PTHR43033:SF5">
    <property type="entry name" value="TRNA(ILE)-LYSIDINE SYNTHETASE"/>
    <property type="match status" value="1"/>
</dbReference>
<dbReference type="InterPro" id="IPR011063">
    <property type="entry name" value="TilS/TtcA_N"/>
</dbReference>
<evidence type="ECO:0000259" key="8">
    <source>
        <dbReference type="Pfam" id="PF01171"/>
    </source>
</evidence>
<dbReference type="OrthoDB" id="511782at2759"/>
<sequence length="397" mass="43530">PVHGIGSPCEFPAGTIGGFLQQLYMLWKGRPVNEEQWQLPSDGRKPLAIVVDHGLRDGSELEAAAVADWAEDLGLEAVLRQITWGPMPPPLSQAMVAARRRRYRVLYRACCKHGIGVLLTGHHAGDQAETFLLRFMRASGIDGLAGMLEASVLEPGAPGPLYGMSLPSASSPPLLMLRPLLGVTKSELVRVCEEQGHLWVEDPLNRSNKFARARVRSVLHRYDPAAYVPGARAAAEGGAGSSIIADLVTVGAACDLVRQQQEERVHGLLREVWATPEQRQEADPSGHFADFPLLRVAPFARCEPRVDVRLLTSLLQLVGSKEYPPRQQGVERLASLLRLGQLRATYMVSKCLVSPLLHTKGRFVAIRPIKPEERERRHAFRNLDEPVPPLPKGSTGA</sequence>
<dbReference type="InterPro" id="IPR014729">
    <property type="entry name" value="Rossmann-like_a/b/a_fold"/>
</dbReference>
<accession>A0A8S1IQB5</accession>
<gene>
    <name evidence="9" type="ORF">OSTQU699_LOCUS2731</name>
</gene>
<dbReference type="CDD" id="cd01992">
    <property type="entry name" value="TilS_N"/>
    <property type="match status" value="1"/>
</dbReference>
<proteinExistence type="inferred from homology"/>
<dbReference type="EC" id="6.3.4.19" evidence="1"/>
<evidence type="ECO:0000313" key="9">
    <source>
        <dbReference type="EMBL" id="CAD7697373.1"/>
    </source>
</evidence>
<keyword evidence="2" id="KW-0436">Ligase</keyword>
<dbReference type="NCBIfam" id="TIGR02432">
    <property type="entry name" value="lysidine_TilS_N"/>
    <property type="match status" value="1"/>
</dbReference>
<evidence type="ECO:0000256" key="4">
    <source>
        <dbReference type="ARBA" id="ARBA00022741"/>
    </source>
</evidence>
<feature type="non-terminal residue" evidence="9">
    <location>
        <position position="1"/>
    </location>
</feature>
<dbReference type="GO" id="GO:0008033">
    <property type="term" value="P:tRNA processing"/>
    <property type="evidence" value="ECO:0007669"/>
    <property type="project" value="UniProtKB-KW"/>
</dbReference>
<feature type="region of interest" description="Disordered" evidence="7">
    <location>
        <begin position="377"/>
        <end position="397"/>
    </location>
</feature>
<dbReference type="Pfam" id="PF01171">
    <property type="entry name" value="ATP_bind_3"/>
    <property type="match status" value="1"/>
</dbReference>
<dbReference type="GO" id="GO:0032267">
    <property type="term" value="F:tRNA(Ile)-lysidine synthase activity"/>
    <property type="evidence" value="ECO:0007669"/>
    <property type="project" value="UniProtKB-EC"/>
</dbReference>
<evidence type="ECO:0000256" key="2">
    <source>
        <dbReference type="ARBA" id="ARBA00022598"/>
    </source>
</evidence>